<keyword evidence="4" id="KW-1185">Reference proteome</keyword>
<dbReference type="GO" id="GO:0005868">
    <property type="term" value="C:cytoplasmic dynein complex"/>
    <property type="evidence" value="ECO:0007669"/>
    <property type="project" value="TreeGrafter"/>
</dbReference>
<dbReference type="EMBL" id="JAAAUY010001564">
    <property type="protein sequence ID" value="KAF9322415.1"/>
    <property type="molecule type" value="Genomic_DNA"/>
</dbReference>
<dbReference type="PANTHER" id="PTHR21255:SF7">
    <property type="entry name" value="DYNEIN LIGHT CHAIN TCTEX-TYPE PROTEIN 2B"/>
    <property type="match status" value="1"/>
</dbReference>
<dbReference type="CDD" id="cd21459">
    <property type="entry name" value="DLC-like_TCTEX1D2"/>
    <property type="match status" value="1"/>
</dbReference>
<evidence type="ECO:0000256" key="2">
    <source>
        <dbReference type="SAM" id="MobiDB-lite"/>
    </source>
</evidence>
<accession>A0A9P5S991</accession>
<feature type="compositionally biased region" description="Polar residues" evidence="2">
    <location>
        <begin position="1"/>
        <end position="19"/>
    </location>
</feature>
<evidence type="ECO:0000256" key="1">
    <source>
        <dbReference type="ARBA" id="ARBA00005361"/>
    </source>
</evidence>
<dbReference type="FunFam" id="3.30.1140.40:FF:000003">
    <property type="entry name" value="tctex1 domain-containing protein 2"/>
    <property type="match status" value="1"/>
</dbReference>
<dbReference type="GO" id="GO:0045505">
    <property type="term" value="F:dynein intermediate chain binding"/>
    <property type="evidence" value="ECO:0007669"/>
    <property type="project" value="TreeGrafter"/>
</dbReference>
<dbReference type="Gene3D" id="3.30.1140.40">
    <property type="entry name" value="Tctex-1"/>
    <property type="match status" value="1"/>
</dbReference>
<evidence type="ECO:0000313" key="3">
    <source>
        <dbReference type="EMBL" id="KAF9322415.1"/>
    </source>
</evidence>
<dbReference type="InterPro" id="IPR038586">
    <property type="entry name" value="Tctex-1-like_sf"/>
</dbReference>
<sequence>MERVNSMESGPSSVHTNDPAQMAGRTSTSSDRDSFSLRPTFMQKFKPPVATKFISQILQTHLQHKVYHAEESQKLSKLIAEEIKTKLIELGLDRYKYVVNVVLGENLGEGARMDARCYWDQESDGSAQAFFSNDSLWCAAVAFAVFYY</sequence>
<comment type="caution">
    <text evidence="3">The sequence shown here is derived from an EMBL/GenBank/DDBJ whole genome shotgun (WGS) entry which is preliminary data.</text>
</comment>
<dbReference type="PANTHER" id="PTHR21255">
    <property type="entry name" value="T-COMPLEX-ASSOCIATED-TESTIS-EXPRESSED 1/ DYNEIN LIGHT CHAIN"/>
    <property type="match status" value="1"/>
</dbReference>
<reference evidence="3" key="1">
    <citation type="journal article" date="2020" name="Fungal Divers.">
        <title>Resolving the Mortierellaceae phylogeny through synthesis of multi-gene phylogenetics and phylogenomics.</title>
        <authorList>
            <person name="Vandepol N."/>
            <person name="Liber J."/>
            <person name="Desiro A."/>
            <person name="Na H."/>
            <person name="Kennedy M."/>
            <person name="Barry K."/>
            <person name="Grigoriev I.V."/>
            <person name="Miller A.N."/>
            <person name="O'Donnell K."/>
            <person name="Stajich J.E."/>
            <person name="Bonito G."/>
        </authorList>
    </citation>
    <scope>NUCLEOTIDE SEQUENCE</scope>
    <source>
        <strain evidence="3">NVP1</strain>
    </source>
</reference>
<name>A0A9P5S991_9FUNG</name>
<dbReference type="GO" id="GO:0005737">
    <property type="term" value="C:cytoplasm"/>
    <property type="evidence" value="ECO:0007669"/>
    <property type="project" value="TreeGrafter"/>
</dbReference>
<dbReference type="Proteomes" id="UP000696485">
    <property type="component" value="Unassembled WGS sequence"/>
</dbReference>
<comment type="similarity">
    <text evidence="1">Belongs to the dynein light chain Tctex-type family.</text>
</comment>
<feature type="region of interest" description="Disordered" evidence="2">
    <location>
        <begin position="1"/>
        <end position="34"/>
    </location>
</feature>
<dbReference type="Pfam" id="PF03645">
    <property type="entry name" value="Tctex-1"/>
    <property type="match status" value="1"/>
</dbReference>
<protein>
    <submittedName>
        <fullName evidence="3">Tctex1 domain-containing protein 2</fullName>
    </submittedName>
</protein>
<gene>
    <name evidence="3" type="primary">TCTEX1D2</name>
    <name evidence="3" type="ORF">BG006_002414</name>
</gene>
<evidence type="ECO:0000313" key="4">
    <source>
        <dbReference type="Proteomes" id="UP000696485"/>
    </source>
</evidence>
<dbReference type="GO" id="GO:0007018">
    <property type="term" value="P:microtubule-based movement"/>
    <property type="evidence" value="ECO:0007669"/>
    <property type="project" value="TreeGrafter"/>
</dbReference>
<dbReference type="AlphaFoldDB" id="A0A9P5S991"/>
<proteinExistence type="inferred from homology"/>
<organism evidence="3 4">
    <name type="scientific">Podila minutissima</name>
    <dbReference type="NCBI Taxonomy" id="64525"/>
    <lineage>
        <taxon>Eukaryota</taxon>
        <taxon>Fungi</taxon>
        <taxon>Fungi incertae sedis</taxon>
        <taxon>Mucoromycota</taxon>
        <taxon>Mortierellomycotina</taxon>
        <taxon>Mortierellomycetes</taxon>
        <taxon>Mortierellales</taxon>
        <taxon>Mortierellaceae</taxon>
        <taxon>Podila</taxon>
    </lineage>
</organism>
<dbReference type="InterPro" id="IPR005334">
    <property type="entry name" value="Tctex-1-like"/>
</dbReference>